<feature type="transmembrane region" description="Helical" evidence="10">
    <location>
        <begin position="51"/>
        <end position="73"/>
    </location>
</feature>
<name>A0A8J7M6I8_9RHOB</name>
<feature type="compositionally biased region" description="Low complexity" evidence="9">
    <location>
        <begin position="430"/>
        <end position="442"/>
    </location>
</feature>
<accession>A0A8J7M6I8</accession>
<dbReference type="NCBIfam" id="NF045988">
    <property type="entry name" value="HisKinRegBRhodob"/>
    <property type="match status" value="1"/>
</dbReference>
<dbReference type="InterPro" id="IPR036097">
    <property type="entry name" value="HisK_dim/P_sf"/>
</dbReference>
<dbReference type="Pfam" id="PF02518">
    <property type="entry name" value="HATPase_c"/>
    <property type="match status" value="1"/>
</dbReference>
<evidence type="ECO:0000256" key="7">
    <source>
        <dbReference type="ARBA" id="ARBA00022777"/>
    </source>
</evidence>
<protein>
    <recommendedName>
        <fullName evidence="3">histidine kinase</fullName>
        <ecNumber evidence="3">2.7.13.3</ecNumber>
    </recommendedName>
</protein>
<keyword evidence="13" id="KW-1185">Reference proteome</keyword>
<keyword evidence="7 12" id="KW-0418">Kinase</keyword>
<sequence>MSEAARSYLFDMTVRGDWVRLRTLVVLRWVAVIGQSVAVLIASQLLGFQLQLAYCALLISGSVMVNLVAITMFPAETRLTEQGTWASLCFDLVQLVALLMVTGGLNNPFALLILAPVTISATALRLQPTLLLGIMAMGFVTVMSTIHMPLIQSDGTPLEVPELFRSGISAALAIGVVFLSLYARRVTVEGYAMSQALTATQVALAREQRLAAIGGLAAAAAHELGTPLATIKLAASELARELADRPDLAEDARLIRAEAERCGGIMADLSRTGRDDSHVKTAPISAVLEEAAAPHAARGKRVILRIDGRPAEDTGERQPSVRRTPEFIHGMRNLVQNAVDFAATTVWIDVEHGEDRLRIAVGDDGPGFSPEMLPRLGEPYVSTRARGQRRRNDGEYEGMGLGLFIARTLLARTGARISFANGTDPRGRRATAAAGPPEEARPPGAIIELVWNADDIVVDKAATRRALGPNEPANHPL</sequence>
<dbReference type="Gene3D" id="3.30.565.10">
    <property type="entry name" value="Histidine kinase-like ATPase, C-terminal domain"/>
    <property type="match status" value="1"/>
</dbReference>
<feature type="transmembrane region" description="Helical" evidence="10">
    <location>
        <begin position="131"/>
        <end position="151"/>
    </location>
</feature>
<evidence type="ECO:0000256" key="2">
    <source>
        <dbReference type="ARBA" id="ARBA00004651"/>
    </source>
</evidence>
<dbReference type="CDD" id="cd00082">
    <property type="entry name" value="HisKA"/>
    <property type="match status" value="1"/>
</dbReference>
<keyword evidence="6" id="KW-0547">Nucleotide-binding</keyword>
<dbReference type="InterPro" id="IPR005467">
    <property type="entry name" value="His_kinase_dom"/>
</dbReference>
<dbReference type="NCBIfam" id="NF033792">
    <property type="entry name" value="ActS_PrrB_HisK"/>
    <property type="match status" value="1"/>
</dbReference>
<dbReference type="PANTHER" id="PTHR44936">
    <property type="entry name" value="SENSOR PROTEIN CREC"/>
    <property type="match status" value="1"/>
</dbReference>
<keyword evidence="4" id="KW-1003">Cell membrane</keyword>
<organism evidence="12 13">
    <name type="scientific">Thermohalobaculum xanthum</name>
    <dbReference type="NCBI Taxonomy" id="2753746"/>
    <lineage>
        <taxon>Bacteria</taxon>
        <taxon>Pseudomonadati</taxon>
        <taxon>Pseudomonadota</taxon>
        <taxon>Alphaproteobacteria</taxon>
        <taxon>Rhodobacterales</taxon>
        <taxon>Paracoccaceae</taxon>
        <taxon>Thermohalobaculum</taxon>
    </lineage>
</organism>
<dbReference type="AlphaFoldDB" id="A0A8J7M6I8"/>
<comment type="subcellular location">
    <subcellularLocation>
        <location evidence="2">Cell membrane</location>
        <topology evidence="2">Multi-pass membrane protein</topology>
    </subcellularLocation>
</comment>
<dbReference type="GO" id="GO:0000155">
    <property type="term" value="F:phosphorelay sensor kinase activity"/>
    <property type="evidence" value="ECO:0007669"/>
    <property type="project" value="InterPro"/>
</dbReference>
<dbReference type="InterPro" id="IPR003661">
    <property type="entry name" value="HisK_dim/P_dom"/>
</dbReference>
<dbReference type="Pfam" id="PF00512">
    <property type="entry name" value="HisKA"/>
    <property type="match status" value="1"/>
</dbReference>
<dbReference type="GO" id="GO:0005886">
    <property type="term" value="C:plasma membrane"/>
    <property type="evidence" value="ECO:0007669"/>
    <property type="project" value="UniProtKB-SubCell"/>
</dbReference>
<dbReference type="PROSITE" id="PS50109">
    <property type="entry name" value="HIS_KIN"/>
    <property type="match status" value="1"/>
</dbReference>
<evidence type="ECO:0000256" key="1">
    <source>
        <dbReference type="ARBA" id="ARBA00000085"/>
    </source>
</evidence>
<feature type="domain" description="Histidine kinase" evidence="11">
    <location>
        <begin position="219"/>
        <end position="421"/>
    </location>
</feature>
<dbReference type="EC" id="2.7.13.3" evidence="3"/>
<comment type="catalytic activity">
    <reaction evidence="1">
        <text>ATP + protein L-histidine = ADP + protein N-phospho-L-histidine.</text>
        <dbReference type="EC" id="2.7.13.3"/>
    </reaction>
</comment>
<evidence type="ECO:0000256" key="8">
    <source>
        <dbReference type="ARBA" id="ARBA00022840"/>
    </source>
</evidence>
<dbReference type="InterPro" id="IPR047770">
    <property type="entry name" value="RegB"/>
</dbReference>
<evidence type="ECO:0000256" key="4">
    <source>
        <dbReference type="ARBA" id="ARBA00022475"/>
    </source>
</evidence>
<reference evidence="12" key="1">
    <citation type="submission" date="2020-12" db="EMBL/GenBank/DDBJ databases">
        <title>Bacterial taxonomy.</title>
        <authorList>
            <person name="Pan X."/>
        </authorList>
    </citation>
    <scope>NUCLEOTIDE SEQUENCE</scope>
    <source>
        <strain evidence="12">M0105</strain>
    </source>
</reference>
<keyword evidence="10" id="KW-0472">Membrane</keyword>
<evidence type="ECO:0000256" key="9">
    <source>
        <dbReference type="SAM" id="MobiDB-lite"/>
    </source>
</evidence>
<proteinExistence type="predicted"/>
<dbReference type="EMBL" id="JAEHHL010000004">
    <property type="protein sequence ID" value="MBK0399100.1"/>
    <property type="molecule type" value="Genomic_DNA"/>
</dbReference>
<dbReference type="PANTHER" id="PTHR44936:SF10">
    <property type="entry name" value="SENSOR PROTEIN RSTB"/>
    <property type="match status" value="1"/>
</dbReference>
<comment type="caution">
    <text evidence="12">The sequence shown here is derived from an EMBL/GenBank/DDBJ whole genome shotgun (WGS) entry which is preliminary data.</text>
</comment>
<feature type="transmembrane region" description="Helical" evidence="10">
    <location>
        <begin position="163"/>
        <end position="183"/>
    </location>
</feature>
<feature type="region of interest" description="Disordered" evidence="9">
    <location>
        <begin position="419"/>
        <end position="442"/>
    </location>
</feature>
<dbReference type="InterPro" id="IPR003594">
    <property type="entry name" value="HATPase_dom"/>
</dbReference>
<evidence type="ECO:0000259" key="11">
    <source>
        <dbReference type="PROSITE" id="PS50109"/>
    </source>
</evidence>
<evidence type="ECO:0000256" key="3">
    <source>
        <dbReference type="ARBA" id="ARBA00012438"/>
    </source>
</evidence>
<dbReference type="GO" id="GO:0005524">
    <property type="term" value="F:ATP binding"/>
    <property type="evidence" value="ECO:0007669"/>
    <property type="project" value="UniProtKB-KW"/>
</dbReference>
<dbReference type="SUPFAM" id="SSF55874">
    <property type="entry name" value="ATPase domain of HSP90 chaperone/DNA topoisomerase II/histidine kinase"/>
    <property type="match status" value="1"/>
</dbReference>
<gene>
    <name evidence="12" type="ORF">H0I76_07860</name>
</gene>
<evidence type="ECO:0000256" key="10">
    <source>
        <dbReference type="SAM" id="Phobius"/>
    </source>
</evidence>
<evidence type="ECO:0000313" key="12">
    <source>
        <dbReference type="EMBL" id="MBK0399100.1"/>
    </source>
</evidence>
<evidence type="ECO:0000256" key="5">
    <source>
        <dbReference type="ARBA" id="ARBA00022679"/>
    </source>
</evidence>
<dbReference type="Proteomes" id="UP000655420">
    <property type="component" value="Unassembled WGS sequence"/>
</dbReference>
<dbReference type="InterPro" id="IPR050980">
    <property type="entry name" value="2C_sensor_his_kinase"/>
</dbReference>
<keyword evidence="10" id="KW-0812">Transmembrane</keyword>
<dbReference type="SUPFAM" id="SSF47384">
    <property type="entry name" value="Homodimeric domain of signal transducing histidine kinase"/>
    <property type="match status" value="1"/>
</dbReference>
<feature type="transmembrane region" description="Helical" evidence="10">
    <location>
        <begin position="21"/>
        <end position="45"/>
    </location>
</feature>
<dbReference type="InterPro" id="IPR036890">
    <property type="entry name" value="HATPase_C_sf"/>
</dbReference>
<dbReference type="SMART" id="SM00388">
    <property type="entry name" value="HisKA"/>
    <property type="match status" value="1"/>
</dbReference>
<dbReference type="Gene3D" id="1.10.287.130">
    <property type="match status" value="1"/>
</dbReference>
<keyword evidence="5" id="KW-0808">Transferase</keyword>
<evidence type="ECO:0000256" key="6">
    <source>
        <dbReference type="ARBA" id="ARBA00022741"/>
    </source>
</evidence>
<dbReference type="SMART" id="SM00387">
    <property type="entry name" value="HATPase_c"/>
    <property type="match status" value="1"/>
</dbReference>
<keyword evidence="8" id="KW-0067">ATP-binding</keyword>
<keyword evidence="10" id="KW-1133">Transmembrane helix</keyword>
<dbReference type="RefSeq" id="WP_200609041.1">
    <property type="nucleotide sequence ID" value="NZ_JAEHHL010000004.1"/>
</dbReference>
<evidence type="ECO:0000313" key="13">
    <source>
        <dbReference type="Proteomes" id="UP000655420"/>
    </source>
</evidence>